<reference evidence="5" key="2">
    <citation type="submission" date="2020-09" db="EMBL/GenBank/DDBJ databases">
        <authorList>
            <person name="Sun Q."/>
            <person name="Zhou Y."/>
        </authorList>
    </citation>
    <scope>NUCLEOTIDE SEQUENCE</scope>
    <source>
        <strain evidence="5">CGMCC 1.12726</strain>
    </source>
</reference>
<keyword evidence="1" id="KW-0645">Protease</keyword>
<evidence type="ECO:0000313" key="5">
    <source>
        <dbReference type="EMBL" id="GGF86060.1"/>
    </source>
</evidence>
<feature type="domain" description="Peptidase M20 dimerisation" evidence="4">
    <location>
        <begin position="225"/>
        <end position="381"/>
    </location>
</feature>
<reference evidence="5" key="1">
    <citation type="journal article" date="2014" name="Int. J. Syst. Evol. Microbiol.">
        <title>Complete genome sequence of Corynebacterium casei LMG S-19264T (=DSM 44701T), isolated from a smear-ripened cheese.</title>
        <authorList>
            <consortium name="US DOE Joint Genome Institute (JGI-PGF)"/>
            <person name="Walter F."/>
            <person name="Albersmeier A."/>
            <person name="Kalinowski J."/>
            <person name="Ruckert C."/>
        </authorList>
    </citation>
    <scope>NUCLEOTIDE SEQUENCE</scope>
    <source>
        <strain evidence="5">CGMCC 1.12726</strain>
    </source>
</reference>
<keyword evidence="6" id="KW-1185">Reference proteome</keyword>
<dbReference type="CDD" id="cd05682">
    <property type="entry name" value="M20_dipept_dapE"/>
    <property type="match status" value="1"/>
</dbReference>
<dbReference type="PANTHER" id="PTHR43270">
    <property type="entry name" value="BETA-ALA-HIS DIPEPTIDASE"/>
    <property type="match status" value="1"/>
</dbReference>
<gene>
    <name evidence="5" type="primary">dapE</name>
    <name evidence="5" type="ORF">GCM10010960_05100</name>
</gene>
<protein>
    <submittedName>
        <fullName evidence="5">Succinyl-diaminopimelate desuccinylase</fullName>
    </submittedName>
</protein>
<evidence type="ECO:0000313" key="6">
    <source>
        <dbReference type="Proteomes" id="UP000632858"/>
    </source>
</evidence>
<dbReference type="GO" id="GO:0046872">
    <property type="term" value="F:metal ion binding"/>
    <property type="evidence" value="ECO:0007669"/>
    <property type="project" value="UniProtKB-KW"/>
</dbReference>
<keyword evidence="2" id="KW-0479">Metal-binding</keyword>
<evidence type="ECO:0000256" key="2">
    <source>
        <dbReference type="ARBA" id="ARBA00022723"/>
    </source>
</evidence>
<dbReference type="Pfam" id="PF01546">
    <property type="entry name" value="Peptidase_M20"/>
    <property type="match status" value="1"/>
</dbReference>
<dbReference type="Pfam" id="PF07687">
    <property type="entry name" value="M20_dimer"/>
    <property type="match status" value="1"/>
</dbReference>
<dbReference type="AlphaFoldDB" id="A0A917CES2"/>
<evidence type="ECO:0000259" key="4">
    <source>
        <dbReference type="Pfam" id="PF07687"/>
    </source>
</evidence>
<dbReference type="SUPFAM" id="SSF53187">
    <property type="entry name" value="Zn-dependent exopeptidases"/>
    <property type="match status" value="1"/>
</dbReference>
<dbReference type="InterPro" id="IPR002933">
    <property type="entry name" value="Peptidase_M20"/>
</dbReference>
<proteinExistence type="predicted"/>
<name>A0A917CES2_9GAMM</name>
<dbReference type="GO" id="GO:0008233">
    <property type="term" value="F:peptidase activity"/>
    <property type="evidence" value="ECO:0007669"/>
    <property type="project" value="UniProtKB-KW"/>
</dbReference>
<comment type="caution">
    <text evidence="5">The sequence shown here is derived from an EMBL/GenBank/DDBJ whole genome shotgun (WGS) entry which is preliminary data.</text>
</comment>
<dbReference type="GO" id="GO:0006508">
    <property type="term" value="P:proteolysis"/>
    <property type="evidence" value="ECO:0007669"/>
    <property type="project" value="UniProtKB-KW"/>
</dbReference>
<sequence>MWFTVGYGQWGRMFFSQHKARPMDSTALSAFIQQRWDDDIVGQLVEYIKIPNKSPMFDAEWQANGYMEQATRLLADWAKAQDIPGMTVEIVRLENRTPLIFVEIDGQGEDCVLMYGHLDKQPEMTGWDADLGPWKPVIKGDKLYGRGGADDGYALFGSLTAIAALKAQGIPHARTVILIEACEESGSYDLPHYVDHLAARIGKPSLVVCLDSGCANYDQLWCTTSLRGLAGGNLRVDVLTEGVHSGDASGIVPSSFRVLRQLLNRIEDVDSGRIHRDELHVDIPEQRVDQARRAAEVLGEDVFDKFPFLPGMRPMAEDLGELILNRTWRPALSVTGIDGMPPLSNAGNVLRPFTAVKVSLRIPPMLDPEAATRFLKDTFESDPPYNAKVSFDIEKASTGWNAPALAPWLEAAIEDASQAAFGAPAMYMGEGGTIPFMGMLGEKFPGAQFMITGVLGPHSNAHGPNEFLHIPTGKRVTEAVAHVVAAHYRAGQAGLTQGVAAHEGHAQFGDHGCC</sequence>
<dbReference type="EMBL" id="BMFO01000001">
    <property type="protein sequence ID" value="GGF86060.1"/>
    <property type="molecule type" value="Genomic_DNA"/>
</dbReference>
<dbReference type="InterPro" id="IPR011650">
    <property type="entry name" value="Peptidase_M20_dimer"/>
</dbReference>
<dbReference type="Proteomes" id="UP000632858">
    <property type="component" value="Unassembled WGS sequence"/>
</dbReference>
<dbReference type="Gene3D" id="3.40.630.10">
    <property type="entry name" value="Zn peptidases"/>
    <property type="match status" value="1"/>
</dbReference>
<organism evidence="5 6">
    <name type="scientific">Arenimonas maotaiensis</name>
    <dbReference type="NCBI Taxonomy" id="1446479"/>
    <lineage>
        <taxon>Bacteria</taxon>
        <taxon>Pseudomonadati</taxon>
        <taxon>Pseudomonadota</taxon>
        <taxon>Gammaproteobacteria</taxon>
        <taxon>Lysobacterales</taxon>
        <taxon>Lysobacteraceae</taxon>
        <taxon>Arenimonas</taxon>
    </lineage>
</organism>
<evidence type="ECO:0000256" key="3">
    <source>
        <dbReference type="ARBA" id="ARBA00022801"/>
    </source>
</evidence>
<dbReference type="PANTHER" id="PTHR43270:SF4">
    <property type="entry name" value="CARNOSINE DIPEPTIDASE 2, ISOFORM A"/>
    <property type="match status" value="1"/>
</dbReference>
<evidence type="ECO:0000256" key="1">
    <source>
        <dbReference type="ARBA" id="ARBA00022670"/>
    </source>
</evidence>
<accession>A0A917CES2</accession>
<dbReference type="InterPro" id="IPR051458">
    <property type="entry name" value="Cyt/Met_Dipeptidase"/>
</dbReference>
<keyword evidence="3" id="KW-0378">Hydrolase</keyword>
<dbReference type="Gene3D" id="3.30.70.360">
    <property type="match status" value="1"/>
</dbReference>